<dbReference type="STRING" id="1391653.AKJ08_0259"/>
<evidence type="ECO:0000313" key="1">
    <source>
        <dbReference type="EMBL" id="AKU89872.1"/>
    </source>
</evidence>
<organism evidence="1 2">
    <name type="scientific">Vulgatibacter incomptus</name>
    <dbReference type="NCBI Taxonomy" id="1391653"/>
    <lineage>
        <taxon>Bacteria</taxon>
        <taxon>Pseudomonadati</taxon>
        <taxon>Myxococcota</taxon>
        <taxon>Myxococcia</taxon>
        <taxon>Myxococcales</taxon>
        <taxon>Cystobacterineae</taxon>
        <taxon>Vulgatibacteraceae</taxon>
        <taxon>Vulgatibacter</taxon>
    </lineage>
</organism>
<sequence>MAAGVALGRARHRLRGWHVARSIASEEGPLQPMPFPRLSRPLDGFSRGSARFFDAVRIEPRPEPL</sequence>
<gene>
    <name evidence="1" type="ORF">AKJ08_0259</name>
</gene>
<dbReference type="EMBL" id="CP012332">
    <property type="protein sequence ID" value="AKU89872.1"/>
    <property type="molecule type" value="Genomic_DNA"/>
</dbReference>
<name>A0A0K1P8P0_9BACT</name>
<protein>
    <submittedName>
        <fullName evidence="1">Uncharacterized protein</fullName>
    </submittedName>
</protein>
<dbReference type="Proteomes" id="UP000055590">
    <property type="component" value="Chromosome"/>
</dbReference>
<accession>A0A0K1P8P0</accession>
<keyword evidence="2" id="KW-1185">Reference proteome</keyword>
<reference evidence="1 2" key="1">
    <citation type="submission" date="2015-08" db="EMBL/GenBank/DDBJ databases">
        <authorList>
            <person name="Babu N.S."/>
            <person name="Beckwith C.J."/>
            <person name="Beseler K.G."/>
            <person name="Brison A."/>
            <person name="Carone J.V."/>
            <person name="Caskin T.P."/>
            <person name="Diamond M."/>
            <person name="Durham M.E."/>
            <person name="Foxe J.M."/>
            <person name="Go M."/>
            <person name="Henderson B.A."/>
            <person name="Jones I.B."/>
            <person name="McGettigan J.A."/>
            <person name="Micheletti S.J."/>
            <person name="Nasrallah M.E."/>
            <person name="Ortiz D."/>
            <person name="Piller C.R."/>
            <person name="Privatt S.R."/>
            <person name="Schneider S.L."/>
            <person name="Sharp S."/>
            <person name="Smith T.C."/>
            <person name="Stanton J.D."/>
            <person name="Ullery H.E."/>
            <person name="Wilson R.J."/>
            <person name="Serrano M.G."/>
            <person name="Buck G."/>
            <person name="Lee V."/>
            <person name="Wang Y."/>
            <person name="Carvalho R."/>
            <person name="Voegtly L."/>
            <person name="Shi R."/>
            <person name="Duckworth R."/>
            <person name="Johnson A."/>
            <person name="Loviza R."/>
            <person name="Walstead R."/>
            <person name="Shah Z."/>
            <person name="Kiflezghi M."/>
            <person name="Wade K."/>
            <person name="Ball S.L."/>
            <person name="Bradley K.W."/>
            <person name="Asai D.J."/>
            <person name="Bowman C.A."/>
            <person name="Russell D.A."/>
            <person name="Pope W.H."/>
            <person name="Jacobs-Sera D."/>
            <person name="Hendrix R.W."/>
            <person name="Hatfull G.F."/>
        </authorList>
    </citation>
    <scope>NUCLEOTIDE SEQUENCE [LARGE SCALE GENOMIC DNA]</scope>
    <source>
        <strain evidence="1 2">DSM 27710</strain>
    </source>
</reference>
<evidence type="ECO:0000313" key="2">
    <source>
        <dbReference type="Proteomes" id="UP000055590"/>
    </source>
</evidence>
<dbReference type="AlphaFoldDB" id="A0A0K1P8P0"/>
<dbReference type="KEGG" id="vin:AKJ08_0259"/>
<proteinExistence type="predicted"/>